<evidence type="ECO:0000259" key="3">
    <source>
        <dbReference type="Pfam" id="PF00085"/>
    </source>
</evidence>
<accession>A0A6C0JZI8</accession>
<dbReference type="AlphaFoldDB" id="A0A6C0JZI8"/>
<keyword evidence="2" id="KW-1133">Transmembrane helix</keyword>
<evidence type="ECO:0000256" key="1">
    <source>
        <dbReference type="SAM" id="MobiDB-lite"/>
    </source>
</evidence>
<organism evidence="4">
    <name type="scientific">viral metagenome</name>
    <dbReference type="NCBI Taxonomy" id="1070528"/>
    <lineage>
        <taxon>unclassified sequences</taxon>
        <taxon>metagenomes</taxon>
        <taxon>organismal metagenomes</taxon>
    </lineage>
</organism>
<dbReference type="CDD" id="cd02947">
    <property type="entry name" value="TRX_family"/>
    <property type="match status" value="1"/>
</dbReference>
<reference evidence="4" key="1">
    <citation type="journal article" date="2020" name="Nature">
        <title>Giant virus diversity and host interactions through global metagenomics.</title>
        <authorList>
            <person name="Schulz F."/>
            <person name="Roux S."/>
            <person name="Paez-Espino D."/>
            <person name="Jungbluth S."/>
            <person name="Walsh D.A."/>
            <person name="Denef V.J."/>
            <person name="McMahon K.D."/>
            <person name="Konstantinidis K.T."/>
            <person name="Eloe-Fadrosh E.A."/>
            <person name="Kyrpides N.C."/>
            <person name="Woyke T."/>
        </authorList>
    </citation>
    <scope>NUCLEOTIDE SEQUENCE</scope>
    <source>
        <strain evidence="4">GVMAG-S-1101165-84</strain>
    </source>
</reference>
<evidence type="ECO:0000313" key="4">
    <source>
        <dbReference type="EMBL" id="QHU11205.1"/>
    </source>
</evidence>
<dbReference type="InterPro" id="IPR013766">
    <property type="entry name" value="Thioredoxin_domain"/>
</dbReference>
<dbReference type="PANTHER" id="PTHR10438">
    <property type="entry name" value="THIOREDOXIN"/>
    <property type="match status" value="1"/>
</dbReference>
<dbReference type="InterPro" id="IPR017937">
    <property type="entry name" value="Thioredoxin_CS"/>
</dbReference>
<keyword evidence="2" id="KW-0812">Transmembrane</keyword>
<sequence>MVSKKSRSMEEIHGFKSKKSFKNRKSYVGRSPSFPTIVETDADATEVLKAVKQLQAMVLVITAEWCGACKRIKEELHKTLRSNNSSLFAANIDESKLSSAFNITPKQFPTFAVVKKGKVVGELSGLAELNAMTQPENAKSVMKAISANKSLPSVPSAKSTLVSANEEEEEEEEEPMNMSTIRIQPNANGRPASVTVAETVSPNNWSAKMVSQTSVPGVGKSNSTSQILPESMAADQASVTTSRRPGNRSVGGGLYGAMASTAYQLAAPAILMGIASATLGTKRSKRTKRSKKGTRRR</sequence>
<evidence type="ECO:0000256" key="2">
    <source>
        <dbReference type="SAM" id="Phobius"/>
    </source>
</evidence>
<feature type="compositionally biased region" description="Basic residues" evidence="1">
    <location>
        <begin position="282"/>
        <end position="297"/>
    </location>
</feature>
<feature type="domain" description="Thioredoxin" evidence="3">
    <location>
        <begin position="49"/>
        <end position="132"/>
    </location>
</feature>
<dbReference type="InterPro" id="IPR036249">
    <property type="entry name" value="Thioredoxin-like_sf"/>
</dbReference>
<protein>
    <recommendedName>
        <fullName evidence="3">Thioredoxin domain-containing protein</fullName>
    </recommendedName>
</protein>
<feature type="compositionally biased region" description="Acidic residues" evidence="1">
    <location>
        <begin position="165"/>
        <end position="175"/>
    </location>
</feature>
<dbReference type="EMBL" id="MN740780">
    <property type="protein sequence ID" value="QHU11205.1"/>
    <property type="molecule type" value="Genomic_DNA"/>
</dbReference>
<feature type="transmembrane region" description="Helical" evidence="2">
    <location>
        <begin position="262"/>
        <end position="281"/>
    </location>
</feature>
<feature type="region of interest" description="Disordered" evidence="1">
    <location>
        <begin position="277"/>
        <end position="297"/>
    </location>
</feature>
<dbReference type="Gene3D" id="3.40.30.10">
    <property type="entry name" value="Glutaredoxin"/>
    <property type="match status" value="1"/>
</dbReference>
<dbReference type="PANTHER" id="PTHR10438:SF468">
    <property type="entry name" value="THIOREDOXIN-1-RELATED"/>
    <property type="match status" value="1"/>
</dbReference>
<keyword evidence="2" id="KW-0472">Membrane</keyword>
<proteinExistence type="predicted"/>
<dbReference type="InterPro" id="IPR050620">
    <property type="entry name" value="Thioredoxin_H-type-like"/>
</dbReference>
<dbReference type="Pfam" id="PF00085">
    <property type="entry name" value="Thioredoxin"/>
    <property type="match status" value="1"/>
</dbReference>
<feature type="region of interest" description="Disordered" evidence="1">
    <location>
        <begin position="153"/>
        <end position="178"/>
    </location>
</feature>
<name>A0A6C0JZI8_9ZZZZ</name>
<dbReference type="PROSITE" id="PS00194">
    <property type="entry name" value="THIOREDOXIN_1"/>
    <property type="match status" value="1"/>
</dbReference>
<dbReference type="SUPFAM" id="SSF52833">
    <property type="entry name" value="Thioredoxin-like"/>
    <property type="match status" value="1"/>
</dbReference>
<feature type="compositionally biased region" description="Polar residues" evidence="1">
    <location>
        <begin position="153"/>
        <end position="163"/>
    </location>
</feature>